<reference evidence="2 3" key="1">
    <citation type="submission" date="2017-11" db="EMBL/GenBank/DDBJ databases">
        <title>Isolation and Characterization of Methanofollis Species from Methane Seep Offshore SW Taiwan.</title>
        <authorList>
            <person name="Teng N.-H."/>
            <person name="Lai M.-C."/>
            <person name="Chen S.-C."/>
        </authorList>
    </citation>
    <scope>NUCLEOTIDE SEQUENCE [LARGE SCALE GENOMIC DNA]</scope>
    <source>
        <strain evidence="2 3">FWC-SCC2</strain>
    </source>
</reference>
<organism evidence="2 3">
    <name type="scientific">Methanofollis fontis</name>
    <dbReference type="NCBI Taxonomy" id="2052832"/>
    <lineage>
        <taxon>Archaea</taxon>
        <taxon>Methanobacteriati</taxon>
        <taxon>Methanobacteriota</taxon>
        <taxon>Stenosarchaea group</taxon>
        <taxon>Methanomicrobia</taxon>
        <taxon>Methanomicrobiales</taxon>
        <taxon>Methanomicrobiaceae</taxon>
        <taxon>Methanofollis</taxon>
    </lineage>
</organism>
<dbReference type="AlphaFoldDB" id="A0A483CR50"/>
<accession>A0A483CR50</accession>
<keyword evidence="3" id="KW-1185">Reference proteome</keyword>
<dbReference type="InterPro" id="IPR036237">
    <property type="entry name" value="Xyl_isomerase-like_sf"/>
</dbReference>
<name>A0A483CR50_9EURY</name>
<sequence>MKRGYRIGAGVRSDDERTFPVLARMYEVGTIDHVQVQVIPEPAPLFHRHIERIADAGITIVIHAPHHAHGVNPCAPSAYDDRPAAEIQAWTESALAETLEAADITTADRIVLHTGRYLPGERAEAETTFAAFLDKHFDPRFILENLPSVYADYPLLGNTAEELVLLGGGRIRGYCLDFPHLYCTANYLHRPFAELLAPFADLPLRLFHLSNSRRGSITDEHLPLDHPDGGLDFTEVIPFIAQRPAIDVSLEYKQNDPAVYDEQVRAFDRIYHSVMGTAEKE</sequence>
<keyword evidence="2" id="KW-0413">Isomerase</keyword>
<dbReference type="Gene3D" id="3.20.20.150">
    <property type="entry name" value="Divalent-metal-dependent TIM barrel enzymes"/>
    <property type="match status" value="1"/>
</dbReference>
<gene>
    <name evidence="2" type="ORF">CUJ86_00630</name>
</gene>
<dbReference type="InterPro" id="IPR013022">
    <property type="entry name" value="Xyl_isomerase-like_TIM-brl"/>
</dbReference>
<comment type="caution">
    <text evidence="2">The sequence shown here is derived from an EMBL/GenBank/DDBJ whole genome shotgun (WGS) entry which is preliminary data.</text>
</comment>
<dbReference type="Pfam" id="PF01261">
    <property type="entry name" value="AP_endonuc_2"/>
    <property type="match status" value="1"/>
</dbReference>
<proteinExistence type="predicted"/>
<dbReference type="EMBL" id="PGCL01000001">
    <property type="protein sequence ID" value="TAJ45288.1"/>
    <property type="molecule type" value="Genomic_DNA"/>
</dbReference>
<protein>
    <submittedName>
        <fullName evidence="2">Xylose isomerase</fullName>
    </submittedName>
</protein>
<evidence type="ECO:0000313" key="2">
    <source>
        <dbReference type="EMBL" id="TAJ45288.1"/>
    </source>
</evidence>
<dbReference type="OrthoDB" id="106897at2157"/>
<dbReference type="Proteomes" id="UP000292580">
    <property type="component" value="Unassembled WGS sequence"/>
</dbReference>
<evidence type="ECO:0000259" key="1">
    <source>
        <dbReference type="Pfam" id="PF01261"/>
    </source>
</evidence>
<dbReference type="GO" id="GO:0016853">
    <property type="term" value="F:isomerase activity"/>
    <property type="evidence" value="ECO:0007669"/>
    <property type="project" value="UniProtKB-KW"/>
</dbReference>
<dbReference type="SUPFAM" id="SSF51658">
    <property type="entry name" value="Xylose isomerase-like"/>
    <property type="match status" value="1"/>
</dbReference>
<feature type="domain" description="Xylose isomerase-like TIM barrel" evidence="1">
    <location>
        <begin position="51"/>
        <end position="268"/>
    </location>
</feature>
<evidence type="ECO:0000313" key="3">
    <source>
        <dbReference type="Proteomes" id="UP000292580"/>
    </source>
</evidence>
<dbReference type="RefSeq" id="WP_130645634.1">
    <property type="nucleotide sequence ID" value="NZ_PGCL01000001.1"/>
</dbReference>